<feature type="chain" id="PRO_5014954176" evidence="1">
    <location>
        <begin position="31"/>
        <end position="138"/>
    </location>
</feature>
<name>A0A2M4C7N8_9DIPT</name>
<organism evidence="2">
    <name type="scientific">Anopheles marajoara</name>
    <dbReference type="NCBI Taxonomy" id="58244"/>
    <lineage>
        <taxon>Eukaryota</taxon>
        <taxon>Metazoa</taxon>
        <taxon>Ecdysozoa</taxon>
        <taxon>Arthropoda</taxon>
        <taxon>Hexapoda</taxon>
        <taxon>Insecta</taxon>
        <taxon>Pterygota</taxon>
        <taxon>Neoptera</taxon>
        <taxon>Endopterygota</taxon>
        <taxon>Diptera</taxon>
        <taxon>Nematocera</taxon>
        <taxon>Culicoidea</taxon>
        <taxon>Culicidae</taxon>
        <taxon>Anophelinae</taxon>
        <taxon>Anopheles</taxon>
    </lineage>
</organism>
<dbReference type="AlphaFoldDB" id="A0A2M4C7N8"/>
<keyword evidence="1" id="KW-0732">Signal</keyword>
<sequence length="138" mass="15647">MAFRTPQLTEGLFLLLFQLVLLHFSGYCDDCCCCCCPWTPQKNKINIAETVSDEFFFIVSLLTHLKIIPHTHTHAGPPILQPLTPDTGECSQLSFIADPSKRGLSLFPHQTLYIHNHKQRALEKPNQQLITPKNIASY</sequence>
<evidence type="ECO:0000313" key="2">
    <source>
        <dbReference type="EMBL" id="MBW60978.1"/>
    </source>
</evidence>
<evidence type="ECO:0000256" key="1">
    <source>
        <dbReference type="SAM" id="SignalP"/>
    </source>
</evidence>
<accession>A0A2M4C7N8</accession>
<protein>
    <submittedName>
        <fullName evidence="2">Putative secreted protein</fullName>
    </submittedName>
</protein>
<feature type="signal peptide" evidence="1">
    <location>
        <begin position="1"/>
        <end position="30"/>
    </location>
</feature>
<reference evidence="2" key="1">
    <citation type="submission" date="2018-01" db="EMBL/GenBank/DDBJ databases">
        <title>An insight into the sialome of Amazonian anophelines.</title>
        <authorList>
            <person name="Ribeiro J.M."/>
            <person name="Scarpassa V."/>
            <person name="Calvo E."/>
        </authorList>
    </citation>
    <scope>NUCLEOTIDE SEQUENCE</scope>
    <source>
        <tissue evidence="2">Salivary glands</tissue>
    </source>
</reference>
<proteinExistence type="predicted"/>
<dbReference type="EMBL" id="GGFJ01011837">
    <property type="protein sequence ID" value="MBW60978.1"/>
    <property type="molecule type" value="Transcribed_RNA"/>
</dbReference>